<comment type="subcellular location">
    <subcellularLocation>
        <location evidence="1">Cell membrane</location>
        <topology evidence="1">Multi-pass membrane protein</topology>
    </subcellularLocation>
    <subcellularLocation>
        <location evidence="7">Membrane</location>
        <topology evidence="7">Multi-pass membrane protein</topology>
    </subcellularLocation>
</comment>
<dbReference type="InterPro" id="IPR052175">
    <property type="entry name" value="ComplexI-like_HydComp"/>
</dbReference>
<dbReference type="InterPro" id="IPR001750">
    <property type="entry name" value="ND/Mrp_TM"/>
</dbReference>
<feature type="transmembrane region" description="Helical" evidence="8">
    <location>
        <begin position="371"/>
        <end position="397"/>
    </location>
</feature>
<dbReference type="GO" id="GO:0016491">
    <property type="term" value="F:oxidoreductase activity"/>
    <property type="evidence" value="ECO:0007669"/>
    <property type="project" value="UniProtKB-KW"/>
</dbReference>
<dbReference type="GO" id="GO:0005886">
    <property type="term" value="C:plasma membrane"/>
    <property type="evidence" value="ECO:0007669"/>
    <property type="project" value="UniProtKB-SubCell"/>
</dbReference>
<evidence type="ECO:0000256" key="8">
    <source>
        <dbReference type="SAM" id="Phobius"/>
    </source>
</evidence>
<dbReference type="EMBL" id="FQZY01000005">
    <property type="protein sequence ID" value="SHJ22547.1"/>
    <property type="molecule type" value="Genomic_DNA"/>
</dbReference>
<evidence type="ECO:0000259" key="9">
    <source>
        <dbReference type="Pfam" id="PF00361"/>
    </source>
</evidence>
<dbReference type="RefSeq" id="WP_073103554.1">
    <property type="nucleotide sequence ID" value="NZ_FQZY01000005.1"/>
</dbReference>
<feature type="transmembrane region" description="Helical" evidence="8">
    <location>
        <begin position="241"/>
        <end position="261"/>
    </location>
</feature>
<dbReference type="AlphaFoldDB" id="A0A1M6HK54"/>
<dbReference type="OrthoDB" id="9807568at2"/>
<feature type="transmembrane region" description="Helical" evidence="8">
    <location>
        <begin position="6"/>
        <end position="26"/>
    </location>
</feature>
<reference evidence="10 11" key="1">
    <citation type="submission" date="2016-11" db="EMBL/GenBank/DDBJ databases">
        <authorList>
            <person name="Jaros S."/>
            <person name="Januszkiewicz K."/>
            <person name="Wedrychowicz H."/>
        </authorList>
    </citation>
    <scope>NUCLEOTIDE SEQUENCE [LARGE SCALE GENOMIC DNA]</scope>
    <source>
        <strain evidence="10 11">DSM 15480</strain>
    </source>
</reference>
<evidence type="ECO:0000256" key="2">
    <source>
        <dbReference type="ARBA" id="ARBA00022475"/>
    </source>
</evidence>
<feature type="transmembrane region" description="Helical" evidence="8">
    <location>
        <begin position="303"/>
        <end position="327"/>
    </location>
</feature>
<evidence type="ECO:0000256" key="3">
    <source>
        <dbReference type="ARBA" id="ARBA00022692"/>
    </source>
</evidence>
<accession>A0A1M6HK54</accession>
<evidence type="ECO:0000256" key="1">
    <source>
        <dbReference type="ARBA" id="ARBA00004651"/>
    </source>
</evidence>
<feature type="domain" description="NADH:quinone oxidoreductase/Mrp antiporter transmembrane" evidence="9">
    <location>
        <begin position="124"/>
        <end position="415"/>
    </location>
</feature>
<dbReference type="Pfam" id="PF00361">
    <property type="entry name" value="Proton_antipo_M"/>
    <property type="match status" value="1"/>
</dbReference>
<name>A0A1M6HK54_9FIRM</name>
<evidence type="ECO:0000256" key="4">
    <source>
        <dbReference type="ARBA" id="ARBA00022989"/>
    </source>
</evidence>
<dbReference type="PANTHER" id="PTHR42682">
    <property type="entry name" value="HYDROGENASE-4 COMPONENT F"/>
    <property type="match status" value="1"/>
</dbReference>
<dbReference type="STRING" id="1121950.SAMN02745243_00047"/>
<dbReference type="PANTHER" id="PTHR42682:SF4">
    <property type="entry name" value="NADH-UBIQUINONE_PLASTOQUINONE"/>
    <property type="match status" value="1"/>
</dbReference>
<keyword evidence="11" id="KW-1185">Reference proteome</keyword>
<keyword evidence="5" id="KW-0560">Oxidoreductase</keyword>
<feature type="transmembrane region" description="Helical" evidence="8">
    <location>
        <begin position="202"/>
        <end position="229"/>
    </location>
</feature>
<sequence>MNSWLTVAAVLLPIAGGILIPILPFRRRIHMEWYIEALVIATSVLVWCLLLHRPEELVLLRFTDQIVFTLRIDGLGTVFAGLISVLWPLAILYSYEYMTHEERERPFFMFYTATFGVTLGIAFAGNILTMYFFYELLTLVTIPLVIHTFTRDAVLAARKYIYFSMGGAAFGFIAVVFLLYYGGNTEFVLGGFLGSLPGGLNFNLVLAVFVIGFIGFSVKAAMFPFYSWLPDAGAAPTPVTALLHAVAVVKAGAFAVIRLTYYCFGTEMLIGTWAQKLVLSLAMFTIVFGCSMAVRETHLKRRLAFSTVSNLSYIIFGAAIMTTAGLAGALCHMVFHAIMKISAFFCSGAIMHQTDHHFIPDMDGFGRKMPWVYGAFTVSALGMMGVPGCCGFISKWLLAEAAIGAGTVWTWIGVAALLISALLTAIYMMTFVVRGFFPGKDFDYEKLRDVRDPNWKMILPLAVFSIAIVGFGLYSTPLTEFLSRVAAGLI</sequence>
<feature type="transmembrane region" description="Helical" evidence="8">
    <location>
        <begin position="72"/>
        <end position="95"/>
    </location>
</feature>
<evidence type="ECO:0000256" key="6">
    <source>
        <dbReference type="ARBA" id="ARBA00023136"/>
    </source>
</evidence>
<feature type="transmembrane region" description="Helical" evidence="8">
    <location>
        <begin position="409"/>
        <end position="437"/>
    </location>
</feature>
<keyword evidence="6 8" id="KW-0472">Membrane</keyword>
<feature type="transmembrane region" description="Helical" evidence="8">
    <location>
        <begin position="273"/>
        <end position="294"/>
    </location>
</feature>
<feature type="transmembrane region" description="Helical" evidence="8">
    <location>
        <begin position="33"/>
        <end position="52"/>
    </location>
</feature>
<evidence type="ECO:0000313" key="11">
    <source>
        <dbReference type="Proteomes" id="UP000184301"/>
    </source>
</evidence>
<evidence type="ECO:0000256" key="7">
    <source>
        <dbReference type="RuleBase" id="RU000320"/>
    </source>
</evidence>
<feature type="transmembrane region" description="Helical" evidence="8">
    <location>
        <begin position="457"/>
        <end position="474"/>
    </location>
</feature>
<dbReference type="Proteomes" id="UP000184301">
    <property type="component" value="Unassembled WGS sequence"/>
</dbReference>
<evidence type="ECO:0000256" key="5">
    <source>
        <dbReference type="ARBA" id="ARBA00023002"/>
    </source>
</evidence>
<gene>
    <name evidence="10" type="ORF">SAMN02745243_00047</name>
</gene>
<proteinExistence type="predicted"/>
<keyword evidence="2" id="KW-1003">Cell membrane</keyword>
<dbReference type="PRINTS" id="PR01434">
    <property type="entry name" value="NADHDHGNASE5"/>
</dbReference>
<evidence type="ECO:0000313" key="10">
    <source>
        <dbReference type="EMBL" id="SHJ22547.1"/>
    </source>
</evidence>
<keyword evidence="4 8" id="KW-1133">Transmembrane helix</keyword>
<feature type="transmembrane region" description="Helical" evidence="8">
    <location>
        <begin position="107"/>
        <end position="125"/>
    </location>
</feature>
<protein>
    <submittedName>
        <fullName evidence="10">Multicomponent Na+:H+ antiporter subunit D</fullName>
    </submittedName>
</protein>
<keyword evidence="3 7" id="KW-0812">Transmembrane</keyword>
<organism evidence="10 11">
    <name type="scientific">Hespellia stercorisuis DSM 15480</name>
    <dbReference type="NCBI Taxonomy" id="1121950"/>
    <lineage>
        <taxon>Bacteria</taxon>
        <taxon>Bacillati</taxon>
        <taxon>Bacillota</taxon>
        <taxon>Clostridia</taxon>
        <taxon>Lachnospirales</taxon>
        <taxon>Lachnospiraceae</taxon>
        <taxon>Hespellia</taxon>
    </lineage>
</organism>
<feature type="transmembrane region" description="Helical" evidence="8">
    <location>
        <begin position="161"/>
        <end position="182"/>
    </location>
</feature>